<dbReference type="InterPro" id="IPR013083">
    <property type="entry name" value="Znf_RING/FYVE/PHD"/>
</dbReference>
<evidence type="ECO:0000256" key="7">
    <source>
        <dbReference type="SAM" id="MobiDB-lite"/>
    </source>
</evidence>
<feature type="region of interest" description="Disordered" evidence="7">
    <location>
        <begin position="1"/>
        <end position="62"/>
    </location>
</feature>
<feature type="compositionally biased region" description="Low complexity" evidence="7">
    <location>
        <begin position="1"/>
        <end position="19"/>
    </location>
</feature>
<dbReference type="GO" id="GO:0045893">
    <property type="term" value="P:positive regulation of DNA-templated transcription"/>
    <property type="evidence" value="ECO:0007669"/>
    <property type="project" value="TreeGrafter"/>
</dbReference>
<feature type="compositionally biased region" description="Polar residues" evidence="7">
    <location>
        <begin position="145"/>
        <end position="173"/>
    </location>
</feature>
<feature type="compositionally biased region" description="Polar residues" evidence="7">
    <location>
        <begin position="857"/>
        <end position="868"/>
    </location>
</feature>
<feature type="region of interest" description="Disordered" evidence="7">
    <location>
        <begin position="484"/>
        <end position="524"/>
    </location>
</feature>
<dbReference type="Pfam" id="PF00628">
    <property type="entry name" value="PHD"/>
    <property type="match status" value="1"/>
</dbReference>
<keyword evidence="4" id="KW-0862">Zinc</keyword>
<dbReference type="Gene3D" id="3.30.40.10">
    <property type="entry name" value="Zinc/RING finger domain, C3HC4 (zinc finger)"/>
    <property type="match status" value="1"/>
</dbReference>
<dbReference type="PROSITE" id="PS01359">
    <property type="entry name" value="ZF_PHD_1"/>
    <property type="match status" value="1"/>
</dbReference>
<evidence type="ECO:0000256" key="5">
    <source>
        <dbReference type="ARBA" id="ARBA00023242"/>
    </source>
</evidence>
<dbReference type="InterPro" id="IPR019786">
    <property type="entry name" value="Zinc_finger_PHD-type_CS"/>
</dbReference>
<keyword evidence="10" id="KW-1185">Reference proteome</keyword>
<feature type="compositionally biased region" description="Basic residues" evidence="7">
    <location>
        <begin position="499"/>
        <end position="510"/>
    </location>
</feature>
<dbReference type="PANTHER" id="PTHR46174">
    <property type="entry name" value="CXXC-TYPE ZINC FINGER PROTEIN 1"/>
    <property type="match status" value="1"/>
</dbReference>
<dbReference type="EMBL" id="MU150521">
    <property type="protein sequence ID" value="KAF9455790.1"/>
    <property type="molecule type" value="Genomic_DNA"/>
</dbReference>
<feature type="compositionally biased region" description="Polar residues" evidence="7">
    <location>
        <begin position="798"/>
        <end position="816"/>
    </location>
</feature>
<dbReference type="PANTHER" id="PTHR46174:SF1">
    <property type="entry name" value="CXXC-TYPE ZINC FINGER PROTEIN 1"/>
    <property type="match status" value="1"/>
</dbReference>
<evidence type="ECO:0000256" key="1">
    <source>
        <dbReference type="ARBA" id="ARBA00004123"/>
    </source>
</evidence>
<protein>
    <recommendedName>
        <fullName evidence="8">PHD-type domain-containing protein</fullName>
    </recommendedName>
</protein>
<keyword evidence="3 6" id="KW-0863">Zinc-finger</keyword>
<dbReference type="PROSITE" id="PS50016">
    <property type="entry name" value="ZF_PHD_2"/>
    <property type="match status" value="1"/>
</dbReference>
<feature type="compositionally biased region" description="Polar residues" evidence="7">
    <location>
        <begin position="181"/>
        <end position="205"/>
    </location>
</feature>
<evidence type="ECO:0000313" key="9">
    <source>
        <dbReference type="EMBL" id="KAF9455790.1"/>
    </source>
</evidence>
<dbReference type="SUPFAM" id="SSF57903">
    <property type="entry name" value="FYVE/PHD zinc finger"/>
    <property type="match status" value="1"/>
</dbReference>
<organism evidence="9 10">
    <name type="scientific">Collybia nuda</name>
    <dbReference type="NCBI Taxonomy" id="64659"/>
    <lineage>
        <taxon>Eukaryota</taxon>
        <taxon>Fungi</taxon>
        <taxon>Dikarya</taxon>
        <taxon>Basidiomycota</taxon>
        <taxon>Agaricomycotina</taxon>
        <taxon>Agaricomycetes</taxon>
        <taxon>Agaricomycetidae</taxon>
        <taxon>Agaricales</taxon>
        <taxon>Tricholomatineae</taxon>
        <taxon>Clitocybaceae</taxon>
        <taxon>Collybia</taxon>
    </lineage>
</organism>
<accession>A0A9P5XRZ8</accession>
<dbReference type="InterPro" id="IPR037869">
    <property type="entry name" value="Spp1/CFP1"/>
</dbReference>
<feature type="compositionally biased region" description="Basic and acidic residues" evidence="7">
    <location>
        <begin position="511"/>
        <end position="521"/>
    </location>
</feature>
<dbReference type="GO" id="GO:0048188">
    <property type="term" value="C:Set1C/COMPASS complex"/>
    <property type="evidence" value="ECO:0007669"/>
    <property type="project" value="InterPro"/>
</dbReference>
<dbReference type="GO" id="GO:0008270">
    <property type="term" value="F:zinc ion binding"/>
    <property type="evidence" value="ECO:0007669"/>
    <property type="project" value="UniProtKB-KW"/>
</dbReference>
<dbReference type="AlphaFoldDB" id="A0A9P5XRZ8"/>
<feature type="region of interest" description="Disordered" evidence="7">
    <location>
        <begin position="237"/>
        <end position="303"/>
    </location>
</feature>
<feature type="region of interest" description="Disordered" evidence="7">
    <location>
        <begin position="568"/>
        <end position="645"/>
    </location>
</feature>
<comment type="subcellular location">
    <subcellularLocation>
        <location evidence="1">Nucleus</location>
    </subcellularLocation>
</comment>
<dbReference type="CDD" id="cd15522">
    <property type="entry name" value="PHD_TAF3"/>
    <property type="match status" value="1"/>
</dbReference>
<proteinExistence type="predicted"/>
<evidence type="ECO:0000256" key="2">
    <source>
        <dbReference type="ARBA" id="ARBA00022723"/>
    </source>
</evidence>
<keyword evidence="5" id="KW-0539">Nucleus</keyword>
<feature type="compositionally biased region" description="Polar residues" evidence="7">
    <location>
        <begin position="28"/>
        <end position="47"/>
    </location>
</feature>
<dbReference type="Proteomes" id="UP000807353">
    <property type="component" value="Unassembled WGS sequence"/>
</dbReference>
<feature type="domain" description="PHD-type" evidence="8">
    <location>
        <begin position="677"/>
        <end position="729"/>
    </location>
</feature>
<dbReference type="OrthoDB" id="436852at2759"/>
<comment type="caution">
    <text evidence="9">The sequence shown here is derived from an EMBL/GenBank/DDBJ whole genome shotgun (WGS) entry which is preliminary data.</text>
</comment>
<dbReference type="SMART" id="SM00249">
    <property type="entry name" value="PHD"/>
    <property type="match status" value="1"/>
</dbReference>
<gene>
    <name evidence="9" type="ORF">BDZ94DRAFT_1230581</name>
</gene>
<evidence type="ECO:0000256" key="6">
    <source>
        <dbReference type="PROSITE-ProRule" id="PRU00146"/>
    </source>
</evidence>
<keyword evidence="2" id="KW-0479">Metal-binding</keyword>
<evidence type="ECO:0000313" key="10">
    <source>
        <dbReference type="Proteomes" id="UP000807353"/>
    </source>
</evidence>
<dbReference type="InterPro" id="IPR011011">
    <property type="entry name" value="Znf_FYVE_PHD"/>
</dbReference>
<dbReference type="InterPro" id="IPR019787">
    <property type="entry name" value="Znf_PHD-finger"/>
</dbReference>
<reference evidence="9" key="1">
    <citation type="submission" date="2020-11" db="EMBL/GenBank/DDBJ databases">
        <authorList>
            <consortium name="DOE Joint Genome Institute"/>
            <person name="Ahrendt S."/>
            <person name="Riley R."/>
            <person name="Andreopoulos W."/>
            <person name="Labutti K."/>
            <person name="Pangilinan J."/>
            <person name="Ruiz-Duenas F.J."/>
            <person name="Barrasa J.M."/>
            <person name="Sanchez-Garcia M."/>
            <person name="Camarero S."/>
            <person name="Miyauchi S."/>
            <person name="Serrano A."/>
            <person name="Linde D."/>
            <person name="Babiker R."/>
            <person name="Drula E."/>
            <person name="Ayuso-Fernandez I."/>
            <person name="Pacheco R."/>
            <person name="Padilla G."/>
            <person name="Ferreira P."/>
            <person name="Barriuso J."/>
            <person name="Kellner H."/>
            <person name="Castanera R."/>
            <person name="Alfaro M."/>
            <person name="Ramirez L."/>
            <person name="Pisabarro A.G."/>
            <person name="Kuo A."/>
            <person name="Tritt A."/>
            <person name="Lipzen A."/>
            <person name="He G."/>
            <person name="Yan M."/>
            <person name="Ng V."/>
            <person name="Cullen D."/>
            <person name="Martin F."/>
            <person name="Rosso M.-N."/>
            <person name="Henrissat B."/>
            <person name="Hibbett D."/>
            <person name="Martinez A.T."/>
            <person name="Grigoriev I.V."/>
        </authorList>
    </citation>
    <scope>NUCLEOTIDE SEQUENCE</scope>
    <source>
        <strain evidence="9">CBS 247.69</strain>
    </source>
</reference>
<evidence type="ECO:0000256" key="3">
    <source>
        <dbReference type="ARBA" id="ARBA00022771"/>
    </source>
</evidence>
<evidence type="ECO:0000256" key="4">
    <source>
        <dbReference type="ARBA" id="ARBA00022833"/>
    </source>
</evidence>
<name>A0A9P5XRZ8_9AGAR</name>
<sequence length="1001" mass="111073">MSTGVQGQSSTQSTAKASSNQGPPPLSPYSQVSGQGRSLGMSNSPNTREGGIQGLNTDPIVASNTNLVPKSLLPSFAPRQLNQLPTPQSPNNFGQYVLDVPYTPESPVPNGSQTSYAALAPTSVGQRLAVQRQSHTMEDARVISQPRSQQTITPESSPYLRSTPRYTTPATPQHHSKSHSSDMATSGAPTSPTSIKLESSTSASTLAPAHRISSPVSFSDHRSSRLSSPFMAKLSIADKSAKSRTPGHSRPQSYTPELRPTRDDVFSPTPATRSGISRHTLERPSSISTPPISPPPLQSDGQIRGHVVGGEIERIRQEMMQDRLTHVQEAESRRPDYLKRAKRTLSEADPTAHADEEVLREQERAAAVGITESPNKGRRLKLFQETSEESFEESLMAGGYGRYRTAEWVRQPQPLTLITPGPAGPSNVITTLEEAEEVPPTEKELKKRKRLAAFRGERTPYDEPSTKLYPVELEGRGRVLLDVPAEEPGSVIDPEPTPSKKKSSTRRKRKGAEPTAKEKKALAMAAAAAENLVHKPNWPDAEFPWKLRTEERADWAKAEKEEKMKWIERFLDRDSDDEDDEEGLPKRDIDQDMSPPSHWGSVYDNETDQPPRGGRGKMVPLLTNPGLTRPQLKRKSSYFPSDPSDARAALLSKKSVRTLSYRQQRRLRQMEDDSDDEIVCICRGRDDGRELVQCDGCETWYHLECIGIRNIAELGKEEDPWFCRICETDDIPSRLPQMDTISNEPIFVPTDEEPRRSLSFDPPFFQPSIQDSPMTWNPVRMPKTPTRGGRNSEYDHGLSSSAPWIDSTRNGPSTPQHHAYDDDPLFDPTSTPSRGIRFGVPFATPKNNVWSARPNGSFHTPSKGSNRATGGKTFGGPGTLSNALDDGAGESGGTLSSSPFSRMHPYDESPIRRAISGEGPKGRNIMDSPLASRSRVPLQQLEDSPIMRYREQERFHQSGRKSFDESTRYDPHSLLLEFTHFLAQSPECVYCFWLHEIIKAC</sequence>
<dbReference type="InterPro" id="IPR001965">
    <property type="entry name" value="Znf_PHD"/>
</dbReference>
<feature type="region of interest" description="Disordered" evidence="7">
    <location>
        <begin position="767"/>
        <end position="936"/>
    </location>
</feature>
<evidence type="ECO:0000259" key="8">
    <source>
        <dbReference type="PROSITE" id="PS50016"/>
    </source>
</evidence>
<feature type="region of interest" description="Disordered" evidence="7">
    <location>
        <begin position="128"/>
        <end position="225"/>
    </location>
</feature>